<gene>
    <name evidence="1" type="ORF">AMD01_10635</name>
</gene>
<name>A0A0M0L5Y5_9BACI</name>
<keyword evidence="2" id="KW-1185">Reference proteome</keyword>
<comment type="caution">
    <text evidence="1">The sequence shown here is derived from an EMBL/GenBank/DDBJ whole genome shotgun (WGS) entry which is preliminary data.</text>
</comment>
<protein>
    <submittedName>
        <fullName evidence="1">Uncharacterized protein</fullName>
    </submittedName>
</protein>
<dbReference type="OrthoDB" id="2890691at2"/>
<dbReference type="Proteomes" id="UP000037558">
    <property type="component" value="Unassembled WGS sequence"/>
</dbReference>
<dbReference type="RefSeq" id="WP_053401374.1">
    <property type="nucleotide sequence ID" value="NZ_CP061868.1"/>
</dbReference>
<evidence type="ECO:0000313" key="1">
    <source>
        <dbReference type="EMBL" id="KOO46297.1"/>
    </source>
</evidence>
<sequence length="89" mass="10713">MVINHVNNAQGQRLTNGWNLFFDNHLTLWKKDEQYLLLDTNKEVVLIFAFKREELIIEKVETWRYQLKINSDKQRLTYIGKETEFPVEG</sequence>
<organism evidence="1 2">
    <name type="scientific">Priestia koreensis</name>
    <dbReference type="NCBI Taxonomy" id="284581"/>
    <lineage>
        <taxon>Bacteria</taxon>
        <taxon>Bacillati</taxon>
        <taxon>Bacillota</taxon>
        <taxon>Bacilli</taxon>
        <taxon>Bacillales</taxon>
        <taxon>Bacillaceae</taxon>
        <taxon>Priestia</taxon>
    </lineage>
</organism>
<reference evidence="2" key="1">
    <citation type="submission" date="2015-08" db="EMBL/GenBank/DDBJ databases">
        <title>Fjat-14210 dsm16467.</title>
        <authorList>
            <person name="Liu B."/>
            <person name="Wang J."/>
            <person name="Zhu Y."/>
            <person name="Liu G."/>
            <person name="Chen Q."/>
            <person name="Chen Z."/>
            <person name="Lan J."/>
            <person name="Che J."/>
            <person name="Ge C."/>
            <person name="Shi H."/>
            <person name="Pan Z."/>
            <person name="Liu X."/>
        </authorList>
    </citation>
    <scope>NUCLEOTIDE SEQUENCE [LARGE SCALE GENOMIC DNA]</scope>
    <source>
        <strain evidence="2">DSM 16467</strain>
    </source>
</reference>
<dbReference type="PATRIC" id="fig|284581.3.peg.2223"/>
<evidence type="ECO:0000313" key="2">
    <source>
        <dbReference type="Proteomes" id="UP000037558"/>
    </source>
</evidence>
<dbReference type="EMBL" id="LILC01000013">
    <property type="protein sequence ID" value="KOO46297.1"/>
    <property type="molecule type" value="Genomic_DNA"/>
</dbReference>
<accession>A0A0M0L5Y5</accession>
<dbReference type="AlphaFoldDB" id="A0A0M0L5Y5"/>
<proteinExistence type="predicted"/>